<keyword evidence="4 6" id="KW-1133">Transmembrane helix</keyword>
<feature type="domain" description="Anoctamin transmembrane" evidence="7">
    <location>
        <begin position="239"/>
        <end position="275"/>
    </location>
</feature>
<evidence type="ECO:0000256" key="3">
    <source>
        <dbReference type="ARBA" id="ARBA00022692"/>
    </source>
</evidence>
<evidence type="ECO:0000256" key="2">
    <source>
        <dbReference type="ARBA" id="ARBA00009671"/>
    </source>
</evidence>
<evidence type="ECO:0000256" key="6">
    <source>
        <dbReference type="RuleBase" id="RU280814"/>
    </source>
</evidence>
<dbReference type="Proteomes" id="UP000050794">
    <property type="component" value="Unassembled WGS sequence"/>
</dbReference>
<protein>
    <recommendedName>
        <fullName evidence="6">Anoctamin</fullName>
    </recommendedName>
</protein>
<dbReference type="AlphaFoldDB" id="A0A183UZ33"/>
<organism evidence="9 10">
    <name type="scientific">Toxocara canis</name>
    <name type="common">Canine roundworm</name>
    <dbReference type="NCBI Taxonomy" id="6265"/>
    <lineage>
        <taxon>Eukaryota</taxon>
        <taxon>Metazoa</taxon>
        <taxon>Ecdysozoa</taxon>
        <taxon>Nematoda</taxon>
        <taxon>Chromadorea</taxon>
        <taxon>Rhabditida</taxon>
        <taxon>Spirurina</taxon>
        <taxon>Ascaridomorpha</taxon>
        <taxon>Ascaridoidea</taxon>
        <taxon>Toxocaridae</taxon>
        <taxon>Toxocara</taxon>
    </lineage>
</organism>
<evidence type="ECO:0000259" key="7">
    <source>
        <dbReference type="Pfam" id="PF04547"/>
    </source>
</evidence>
<evidence type="ECO:0000256" key="1">
    <source>
        <dbReference type="ARBA" id="ARBA00004141"/>
    </source>
</evidence>
<evidence type="ECO:0000256" key="5">
    <source>
        <dbReference type="ARBA" id="ARBA00023136"/>
    </source>
</evidence>
<gene>
    <name evidence="8" type="ORF">TCNE_LOCUS13748</name>
</gene>
<reference evidence="8 9" key="2">
    <citation type="submission" date="2018-11" db="EMBL/GenBank/DDBJ databases">
        <authorList>
            <consortium name="Pathogen Informatics"/>
        </authorList>
    </citation>
    <scope>NUCLEOTIDE SEQUENCE [LARGE SCALE GENOMIC DNA]</scope>
</reference>
<comment type="similarity">
    <text evidence="2 6">Belongs to the anoctamin family.</text>
</comment>
<dbReference type="InterPro" id="IPR049452">
    <property type="entry name" value="Anoctamin_TM"/>
</dbReference>
<reference evidence="10" key="1">
    <citation type="submission" date="2016-06" db="UniProtKB">
        <authorList>
            <consortium name="WormBaseParasite"/>
        </authorList>
    </citation>
    <scope>IDENTIFICATION</scope>
</reference>
<comment type="caution">
    <text evidence="6">Lacks conserved residue(s) required for the propagation of feature annotation.</text>
</comment>
<proteinExistence type="inferred from homology"/>
<dbReference type="WBParaSite" id="TCNE_0001375301-mRNA-1">
    <property type="protein sequence ID" value="TCNE_0001375301-mRNA-1"/>
    <property type="gene ID" value="TCNE_0001375301"/>
</dbReference>
<dbReference type="PANTHER" id="PTHR12308:SF51">
    <property type="entry name" value="ANOCTAMIN-8"/>
    <property type="match status" value="1"/>
</dbReference>
<dbReference type="GO" id="GO:0005886">
    <property type="term" value="C:plasma membrane"/>
    <property type="evidence" value="ECO:0007669"/>
    <property type="project" value="TreeGrafter"/>
</dbReference>
<comment type="subcellular location">
    <subcellularLocation>
        <location evidence="1 6">Membrane</location>
        <topology evidence="1 6">Multi-pass membrane protein</topology>
    </subcellularLocation>
</comment>
<evidence type="ECO:0000313" key="9">
    <source>
        <dbReference type="Proteomes" id="UP000050794"/>
    </source>
</evidence>
<evidence type="ECO:0000313" key="10">
    <source>
        <dbReference type="WBParaSite" id="TCNE_0001375301-mRNA-1"/>
    </source>
</evidence>
<dbReference type="GO" id="GO:0005254">
    <property type="term" value="F:chloride channel activity"/>
    <property type="evidence" value="ECO:0007669"/>
    <property type="project" value="TreeGrafter"/>
</dbReference>
<feature type="transmembrane region" description="Helical" evidence="6">
    <location>
        <begin position="250"/>
        <end position="273"/>
    </location>
</feature>
<name>A0A183UZ33_TOXCA</name>
<dbReference type="PANTHER" id="PTHR12308">
    <property type="entry name" value="ANOCTAMIN"/>
    <property type="match status" value="1"/>
</dbReference>
<sequence>MLQSKFSDLIQDGISEGQRFALSSDLWRYASSTAHCDILITLKPNTEDEDCAELAMSIVELTRLLAARTDLVNRPAKCMKIQMKKYEPHLRIEVRHHQLTNCYALYVSADYVRLLKGAELCHIKKAVKPQFGGGMRDFCFDEAQCYSNIELKSTFLSGMERAMIVKQIVEMMRAPKGGMQLRVEYNDFINIPEGRAIVPVLCSRGLIDKILPLHQSDAIKHLQQNWVLTLFEEQPLALISEYFGTEIAMYFAWLGYMTTALWFPAIIGMYHLLSSDTNTSNNSSSWLW</sequence>
<keyword evidence="9" id="KW-1185">Reference proteome</keyword>
<evidence type="ECO:0000256" key="4">
    <source>
        <dbReference type="ARBA" id="ARBA00022989"/>
    </source>
</evidence>
<dbReference type="InterPro" id="IPR007632">
    <property type="entry name" value="Anoctamin"/>
</dbReference>
<dbReference type="EMBL" id="UYWY01021878">
    <property type="protein sequence ID" value="VDM45069.1"/>
    <property type="molecule type" value="Genomic_DNA"/>
</dbReference>
<keyword evidence="3 6" id="KW-0812">Transmembrane</keyword>
<dbReference type="Pfam" id="PF04547">
    <property type="entry name" value="Anoctamin"/>
    <property type="match status" value="1"/>
</dbReference>
<evidence type="ECO:0000313" key="8">
    <source>
        <dbReference type="EMBL" id="VDM45069.1"/>
    </source>
</evidence>
<accession>A0A183UZ33</accession>
<keyword evidence="5 6" id="KW-0472">Membrane</keyword>